<dbReference type="GO" id="GO:0000981">
    <property type="term" value="F:DNA-binding transcription factor activity, RNA polymerase II-specific"/>
    <property type="evidence" value="ECO:0007669"/>
    <property type="project" value="InterPro"/>
</dbReference>
<dbReference type="InterPro" id="IPR050815">
    <property type="entry name" value="TF_fung"/>
</dbReference>
<dbReference type="RefSeq" id="XP_018747877.1">
    <property type="nucleotide sequence ID" value="XM_018891374.1"/>
</dbReference>
<dbReference type="CDD" id="cd00067">
    <property type="entry name" value="GAL4"/>
    <property type="match status" value="1"/>
</dbReference>
<keyword evidence="9" id="KW-1185">Reference proteome</keyword>
<feature type="compositionally biased region" description="Acidic residues" evidence="6">
    <location>
        <begin position="160"/>
        <end position="169"/>
    </location>
</feature>
<dbReference type="GO" id="GO:0005634">
    <property type="term" value="C:nucleus"/>
    <property type="evidence" value="ECO:0007669"/>
    <property type="project" value="UniProtKB-SubCell"/>
</dbReference>
<dbReference type="Gene3D" id="4.10.240.10">
    <property type="entry name" value="Zn(2)-C6 fungal-type DNA-binding domain"/>
    <property type="match status" value="1"/>
</dbReference>
<dbReference type="KEGG" id="fvr:FVEG_03752"/>
<evidence type="ECO:0000256" key="6">
    <source>
        <dbReference type="SAM" id="MobiDB-lite"/>
    </source>
</evidence>
<evidence type="ECO:0000256" key="1">
    <source>
        <dbReference type="ARBA" id="ARBA00004123"/>
    </source>
</evidence>
<dbReference type="SMART" id="SM00066">
    <property type="entry name" value="GAL4"/>
    <property type="match status" value="1"/>
</dbReference>
<evidence type="ECO:0000256" key="4">
    <source>
        <dbReference type="ARBA" id="ARBA00023163"/>
    </source>
</evidence>
<evidence type="ECO:0000256" key="5">
    <source>
        <dbReference type="ARBA" id="ARBA00023242"/>
    </source>
</evidence>
<dbReference type="GO" id="GO:0008270">
    <property type="term" value="F:zinc ion binding"/>
    <property type="evidence" value="ECO:0007669"/>
    <property type="project" value="InterPro"/>
</dbReference>
<protein>
    <recommendedName>
        <fullName evidence="7">Zn(2)-C6 fungal-type domain-containing protein</fullName>
    </recommendedName>
</protein>
<keyword evidence="3" id="KW-0805">Transcription regulation</keyword>
<accession>W7LSZ6</accession>
<dbReference type="PROSITE" id="PS50048">
    <property type="entry name" value="ZN2_CY6_FUNGAL_2"/>
    <property type="match status" value="1"/>
</dbReference>
<evidence type="ECO:0000313" key="8">
    <source>
        <dbReference type="EMBL" id="EWG41686.1"/>
    </source>
</evidence>
<evidence type="ECO:0000256" key="2">
    <source>
        <dbReference type="ARBA" id="ARBA00022723"/>
    </source>
</evidence>
<dbReference type="Pfam" id="PF00172">
    <property type="entry name" value="Zn_clus"/>
    <property type="match status" value="1"/>
</dbReference>
<gene>
    <name evidence="8" type="ORF">FVEG_03752</name>
</gene>
<dbReference type="EMBL" id="CM000579">
    <property type="protein sequence ID" value="EWG41686.1"/>
    <property type="molecule type" value="Genomic_DNA"/>
</dbReference>
<dbReference type="EMBL" id="DS022245">
    <property type="protein sequence ID" value="EWG41686.1"/>
    <property type="molecule type" value="Genomic_DNA"/>
</dbReference>
<feature type="compositionally biased region" description="Basic and acidic residues" evidence="6">
    <location>
        <begin position="198"/>
        <end position="211"/>
    </location>
</feature>
<evidence type="ECO:0000313" key="9">
    <source>
        <dbReference type="Proteomes" id="UP000009096"/>
    </source>
</evidence>
<keyword evidence="4" id="KW-0804">Transcription</keyword>
<organism evidence="8 9">
    <name type="scientific">Gibberella moniliformis (strain M3125 / FGSC 7600)</name>
    <name type="common">Maize ear and stalk rot fungus</name>
    <name type="synonym">Fusarium verticillioides</name>
    <dbReference type="NCBI Taxonomy" id="334819"/>
    <lineage>
        <taxon>Eukaryota</taxon>
        <taxon>Fungi</taxon>
        <taxon>Dikarya</taxon>
        <taxon>Ascomycota</taxon>
        <taxon>Pezizomycotina</taxon>
        <taxon>Sordariomycetes</taxon>
        <taxon>Hypocreomycetidae</taxon>
        <taxon>Hypocreales</taxon>
        <taxon>Nectriaceae</taxon>
        <taxon>Fusarium</taxon>
        <taxon>Fusarium fujikuroi species complex</taxon>
    </lineage>
</organism>
<dbReference type="HOGENOM" id="CLU_094698_0_0_1"/>
<dbReference type="PROSITE" id="PS00463">
    <property type="entry name" value="ZN2_CY6_FUNGAL_1"/>
    <property type="match status" value="1"/>
</dbReference>
<dbReference type="OrthoDB" id="3862662at2759"/>
<proteinExistence type="predicted"/>
<dbReference type="eggNOG" id="ENOG502SSXE">
    <property type="taxonomic scope" value="Eukaryota"/>
</dbReference>
<comment type="subcellular location">
    <subcellularLocation>
        <location evidence="1">Nucleus</location>
    </subcellularLocation>
</comment>
<sequence length="211" mass="24222">MANNEASGEQEIERQLNPIACSHCRQRKRKCDRQLPHCLQCTNDPTNCHYPEQNKRGLPIGFITRLEARLAETEEALFRLVHTIDEPNNNHISLKPSSQRKDDRITEWDSLPLRNVDEIRAWYRSRSEQTHSPTQPDALMEGNQRARSIHATPPVSETVDFPDDVGDGQEETVTLQDADDDVMQRNGIHIQEESGGSKAKEMEQKHPNVYF</sequence>
<dbReference type="AlphaFoldDB" id="W7LSZ6"/>
<dbReference type="PANTHER" id="PTHR47338:SF20">
    <property type="entry name" value="ZN(II)2CYS6 TRANSCRIPTION FACTOR (EUROFUNG)"/>
    <property type="match status" value="1"/>
</dbReference>
<feature type="region of interest" description="Disordered" evidence="6">
    <location>
        <begin position="125"/>
        <end position="169"/>
    </location>
</feature>
<keyword evidence="2" id="KW-0479">Metal-binding</keyword>
<dbReference type="GeneID" id="30061866"/>
<evidence type="ECO:0000259" key="7">
    <source>
        <dbReference type="PROSITE" id="PS50048"/>
    </source>
</evidence>
<dbReference type="Proteomes" id="UP000009096">
    <property type="component" value="Chromosome 2"/>
</dbReference>
<dbReference type="VEuPathDB" id="FungiDB:FVEG_03752"/>
<dbReference type="InterPro" id="IPR036864">
    <property type="entry name" value="Zn2-C6_fun-type_DNA-bd_sf"/>
</dbReference>
<evidence type="ECO:0000256" key="3">
    <source>
        <dbReference type="ARBA" id="ARBA00023015"/>
    </source>
</evidence>
<keyword evidence="5" id="KW-0539">Nucleus</keyword>
<name>W7LSZ6_GIBM7</name>
<dbReference type="SUPFAM" id="SSF57701">
    <property type="entry name" value="Zn2/Cys6 DNA-binding domain"/>
    <property type="match status" value="1"/>
</dbReference>
<dbReference type="PANTHER" id="PTHR47338">
    <property type="entry name" value="ZN(II)2CYS6 TRANSCRIPTION FACTOR (EUROFUNG)-RELATED"/>
    <property type="match status" value="1"/>
</dbReference>
<reference evidence="8 9" key="1">
    <citation type="journal article" date="2010" name="Nature">
        <title>Comparative genomics reveals mobile pathogenicity chromosomes in Fusarium.</title>
        <authorList>
            <person name="Ma L.J."/>
            <person name="van der Does H.C."/>
            <person name="Borkovich K.A."/>
            <person name="Coleman J.J."/>
            <person name="Daboussi M.J."/>
            <person name="Di Pietro A."/>
            <person name="Dufresne M."/>
            <person name="Freitag M."/>
            <person name="Grabherr M."/>
            <person name="Henrissat B."/>
            <person name="Houterman P.M."/>
            <person name="Kang S."/>
            <person name="Shim W.B."/>
            <person name="Woloshuk C."/>
            <person name="Xie X."/>
            <person name="Xu J.R."/>
            <person name="Antoniw J."/>
            <person name="Baker S.E."/>
            <person name="Bluhm B.H."/>
            <person name="Breakspear A."/>
            <person name="Brown D.W."/>
            <person name="Butchko R.A."/>
            <person name="Chapman S."/>
            <person name="Coulson R."/>
            <person name="Coutinho P.M."/>
            <person name="Danchin E.G."/>
            <person name="Diener A."/>
            <person name="Gale L.R."/>
            <person name="Gardiner D.M."/>
            <person name="Goff S."/>
            <person name="Hammond-Kosack K.E."/>
            <person name="Hilburn K."/>
            <person name="Hua-Van A."/>
            <person name="Jonkers W."/>
            <person name="Kazan K."/>
            <person name="Kodira C.D."/>
            <person name="Koehrsen M."/>
            <person name="Kumar L."/>
            <person name="Lee Y.H."/>
            <person name="Li L."/>
            <person name="Manners J.M."/>
            <person name="Miranda-Saavedra D."/>
            <person name="Mukherjee M."/>
            <person name="Park G."/>
            <person name="Park J."/>
            <person name="Park S.Y."/>
            <person name="Proctor R.H."/>
            <person name="Regev A."/>
            <person name="Ruiz-Roldan M.C."/>
            <person name="Sain D."/>
            <person name="Sakthikumar S."/>
            <person name="Sykes S."/>
            <person name="Schwartz D.C."/>
            <person name="Turgeon B.G."/>
            <person name="Wapinski I."/>
            <person name="Yoder O."/>
            <person name="Young S."/>
            <person name="Zeng Q."/>
            <person name="Zhou S."/>
            <person name="Galagan J."/>
            <person name="Cuomo C.A."/>
            <person name="Kistler H.C."/>
            <person name="Rep M."/>
        </authorList>
    </citation>
    <scope>NUCLEOTIDE SEQUENCE [LARGE SCALE GENOMIC DNA]</scope>
    <source>
        <strain evidence="9">M3125 / FGSC 7600</strain>
    </source>
</reference>
<feature type="region of interest" description="Disordered" evidence="6">
    <location>
        <begin position="191"/>
        <end position="211"/>
    </location>
</feature>
<feature type="domain" description="Zn(2)-C6 fungal-type" evidence="7">
    <location>
        <begin position="20"/>
        <end position="50"/>
    </location>
</feature>
<dbReference type="InterPro" id="IPR001138">
    <property type="entry name" value="Zn2Cys6_DnaBD"/>
</dbReference>
<dbReference type="OMA" id="TNCHYPE"/>